<reference evidence="1 2" key="1">
    <citation type="submission" date="2019-04" db="EMBL/GenBank/DDBJ databases">
        <title>Thalassotalea guangxiensis sp. nov., isolated from sediment of the coastal wetland.</title>
        <authorList>
            <person name="Zheng S."/>
            <person name="Zhang D."/>
        </authorList>
    </citation>
    <scope>NUCLEOTIDE SEQUENCE [LARGE SCALE GENOMIC DNA]</scope>
    <source>
        <strain evidence="1 2">ZS-4</strain>
    </source>
</reference>
<dbReference type="EMBL" id="SWDB01000010">
    <property type="protein sequence ID" value="TKB46094.1"/>
    <property type="molecule type" value="Genomic_DNA"/>
</dbReference>
<accession>A0A4U1B6D3</accession>
<name>A0A4U1B6D3_9GAMM</name>
<dbReference type="RefSeq" id="WP_136735102.1">
    <property type="nucleotide sequence ID" value="NZ_SWDB01000010.1"/>
</dbReference>
<dbReference type="SUPFAM" id="SSF48452">
    <property type="entry name" value="TPR-like"/>
    <property type="match status" value="1"/>
</dbReference>
<gene>
    <name evidence="1" type="ORF">E8M12_05545</name>
</gene>
<dbReference type="AlphaFoldDB" id="A0A4U1B6D3"/>
<comment type="caution">
    <text evidence="1">The sequence shown here is derived from an EMBL/GenBank/DDBJ whole genome shotgun (WGS) entry which is preliminary data.</text>
</comment>
<evidence type="ECO:0000313" key="2">
    <source>
        <dbReference type="Proteomes" id="UP000307999"/>
    </source>
</evidence>
<dbReference type="OrthoDB" id="6072288at2"/>
<proteinExistence type="predicted"/>
<keyword evidence="2" id="KW-1185">Reference proteome</keyword>
<protein>
    <submittedName>
        <fullName evidence="1">Uncharacterized protein</fullName>
    </submittedName>
</protein>
<dbReference type="InterPro" id="IPR011990">
    <property type="entry name" value="TPR-like_helical_dom_sf"/>
</dbReference>
<dbReference type="Gene3D" id="1.25.40.10">
    <property type="entry name" value="Tetratricopeptide repeat domain"/>
    <property type="match status" value="1"/>
</dbReference>
<dbReference type="Proteomes" id="UP000307999">
    <property type="component" value="Unassembled WGS sequence"/>
</dbReference>
<sequence>MRSQQYSNSLADTPRKIKQYLTDGCKAKLIIGNRPDYQSFSVVKSAGAVSRALLAAIGLTTSCFAIAQESSTETSNPTPATTVAEQLTEHKVKTNKLDLPTALAAYEYYQGNYFDALTELSLGKAELGDAVTANGELFAAGLNLHFDINSDAAKKFEDSLNAIDDPQYRDSAWFLLAKNFASNQNVAAATQALSKVSGNLPEYMLDDYYYLLAQMHIANGRMELVGQARLNIPKDSIYHCYITFNEAVKWVELGDLQQATRHFQQTVSLANQLPVSDETEALSDRANVAMGYLFIKQGMNDRAIAAFKQVTQNNLDTHSAMLGYGWALSSKEEYYAAIAVWQQLTAQPMQTPFVREAFIAVAYAYEQLDDIETAHTAYNNALQHFSRQQTLTIGALDMVKSDAFFDTVVQHSIDSSDVNKRRGLKGADVKLTLPPQLHSSQLAASREFQNKLKDLQDVNAIIIQLLEWQKRADNLAQAYYGTLTDDLNMSYDAEQQVNQQRIQAFMQSFVQHSESLNSEWKHHSGRIYQDSNLEDKQTKLLSDLAEYRQLTEAFNAQANVDKDSEQYKQNLQRLNRIGGVLLWQLGDYYLDQQGAMDKFDTIIAAGRYQEAATTELTPINNLQNKLEGKLNDALRVRAQITRQMQTELQISLTTQLQDIDHYVQQAELAIVRLQNAGFQKDNEFNDENQGGGQE</sequence>
<organism evidence="1 2">
    <name type="scientific">Thalassotalea mangrovi</name>
    <dbReference type="NCBI Taxonomy" id="2572245"/>
    <lineage>
        <taxon>Bacteria</taxon>
        <taxon>Pseudomonadati</taxon>
        <taxon>Pseudomonadota</taxon>
        <taxon>Gammaproteobacteria</taxon>
        <taxon>Alteromonadales</taxon>
        <taxon>Colwelliaceae</taxon>
        <taxon>Thalassotalea</taxon>
    </lineage>
</organism>
<evidence type="ECO:0000313" key="1">
    <source>
        <dbReference type="EMBL" id="TKB46094.1"/>
    </source>
</evidence>